<dbReference type="EMBL" id="BAAAZY010000012">
    <property type="protein sequence ID" value="GAA4066555.1"/>
    <property type="molecule type" value="Genomic_DNA"/>
</dbReference>
<organism evidence="1 2">
    <name type="scientific">Streptomyces shaanxiensis</name>
    <dbReference type="NCBI Taxonomy" id="653357"/>
    <lineage>
        <taxon>Bacteria</taxon>
        <taxon>Bacillati</taxon>
        <taxon>Actinomycetota</taxon>
        <taxon>Actinomycetes</taxon>
        <taxon>Kitasatosporales</taxon>
        <taxon>Streptomycetaceae</taxon>
        <taxon>Streptomyces</taxon>
    </lineage>
</organism>
<keyword evidence="2" id="KW-1185">Reference proteome</keyword>
<evidence type="ECO:0000313" key="1">
    <source>
        <dbReference type="EMBL" id="GAA4066555.1"/>
    </source>
</evidence>
<evidence type="ECO:0000313" key="2">
    <source>
        <dbReference type="Proteomes" id="UP001499984"/>
    </source>
</evidence>
<accession>A0ABP7VGB1</accession>
<sequence length="62" mass="7051">MLFNYRSAWLRGIYAATPAATGGWAVWFASVSYGWPQVVSWCAVRRLARRANRGFDRVKELG</sequence>
<comment type="caution">
    <text evidence="1">The sequence shown here is derived from an EMBL/GenBank/DDBJ whole genome shotgun (WGS) entry which is preliminary data.</text>
</comment>
<dbReference type="Proteomes" id="UP001499984">
    <property type="component" value="Unassembled WGS sequence"/>
</dbReference>
<protein>
    <submittedName>
        <fullName evidence="1">Uncharacterized protein</fullName>
    </submittedName>
</protein>
<reference evidence="2" key="1">
    <citation type="journal article" date="2019" name="Int. J. Syst. Evol. Microbiol.">
        <title>The Global Catalogue of Microorganisms (GCM) 10K type strain sequencing project: providing services to taxonomists for standard genome sequencing and annotation.</title>
        <authorList>
            <consortium name="The Broad Institute Genomics Platform"/>
            <consortium name="The Broad Institute Genome Sequencing Center for Infectious Disease"/>
            <person name="Wu L."/>
            <person name="Ma J."/>
        </authorList>
    </citation>
    <scope>NUCLEOTIDE SEQUENCE [LARGE SCALE GENOMIC DNA]</scope>
    <source>
        <strain evidence="2">JCM 16925</strain>
    </source>
</reference>
<name>A0ABP7VGB1_9ACTN</name>
<gene>
    <name evidence="1" type="ORF">GCM10022233_47070</name>
</gene>
<proteinExistence type="predicted"/>